<comment type="caution">
    <text evidence="1">The sequence shown here is derived from an EMBL/GenBank/DDBJ whole genome shotgun (WGS) entry which is preliminary data.</text>
</comment>
<reference evidence="1 2" key="1">
    <citation type="submission" date="2023-07" db="EMBL/GenBank/DDBJ databases">
        <title>Genomic Encyclopedia of Type Strains, Phase IV (KMG-IV): sequencing the most valuable type-strain genomes for metagenomic binning, comparative biology and taxonomic classification.</title>
        <authorList>
            <person name="Goeker M."/>
        </authorList>
    </citation>
    <scope>NUCLEOTIDE SEQUENCE [LARGE SCALE GENOMIC DNA]</scope>
    <source>
        <strain evidence="1 2">DSM 1277</strain>
    </source>
</reference>
<protein>
    <submittedName>
        <fullName evidence="1">Uncharacterized protein</fullName>
    </submittedName>
</protein>
<evidence type="ECO:0000313" key="2">
    <source>
        <dbReference type="Proteomes" id="UP001238467"/>
    </source>
</evidence>
<sequence>MFNTDDPLLRYIAKWLPYVPAFDIRGDKEPCL</sequence>
<dbReference type="Proteomes" id="UP001238467">
    <property type="component" value="Unassembled WGS sequence"/>
</dbReference>
<proteinExistence type="predicted"/>
<evidence type="ECO:0000313" key="1">
    <source>
        <dbReference type="EMBL" id="MDQ0348815.1"/>
    </source>
</evidence>
<dbReference type="EMBL" id="JAUSUH010000007">
    <property type="protein sequence ID" value="MDQ0348815.1"/>
    <property type="molecule type" value="Genomic_DNA"/>
</dbReference>
<keyword evidence="2" id="KW-1185">Reference proteome</keyword>
<accession>A0ABU0DK75</accession>
<gene>
    <name evidence="1" type="ORF">J2S76_003249</name>
</gene>
<organism evidence="1 2">
    <name type="scientific">Ancylobacter vacuolatus</name>
    <dbReference type="NCBI Taxonomy" id="223389"/>
    <lineage>
        <taxon>Bacteria</taxon>
        <taxon>Pseudomonadati</taxon>
        <taxon>Pseudomonadota</taxon>
        <taxon>Alphaproteobacteria</taxon>
        <taxon>Hyphomicrobiales</taxon>
        <taxon>Xanthobacteraceae</taxon>
        <taxon>Ancylobacter</taxon>
    </lineage>
</organism>
<name>A0ABU0DK75_9HYPH</name>